<name>A0A0M0K371_9EUKA</name>
<gene>
    <name evidence="2" type="ORF">Ctob_013605</name>
</gene>
<dbReference type="EMBL" id="JWZX01001560">
    <property type="protein sequence ID" value="KOO33265.1"/>
    <property type="molecule type" value="Genomic_DNA"/>
</dbReference>
<keyword evidence="3" id="KW-1185">Reference proteome</keyword>
<feature type="chain" id="PRO_5005602334" evidence="1">
    <location>
        <begin position="23"/>
        <end position="63"/>
    </location>
</feature>
<proteinExistence type="predicted"/>
<keyword evidence="1" id="KW-0732">Signal</keyword>
<evidence type="ECO:0000313" key="2">
    <source>
        <dbReference type="EMBL" id="KOO33265.1"/>
    </source>
</evidence>
<feature type="signal peptide" evidence="1">
    <location>
        <begin position="1"/>
        <end position="22"/>
    </location>
</feature>
<comment type="caution">
    <text evidence="2">The sequence shown here is derived from an EMBL/GenBank/DDBJ whole genome shotgun (WGS) entry which is preliminary data.</text>
</comment>
<accession>A0A0M0K371</accession>
<dbReference type="Proteomes" id="UP000037460">
    <property type="component" value="Unassembled WGS sequence"/>
</dbReference>
<sequence length="63" mass="6687">MFSSSVAVVQALLAAYPEAAKATNKGGDTPADRAKYNDNAEVKAFFASGQVRPIRVQSEGTQR</sequence>
<organism evidence="2 3">
    <name type="scientific">Chrysochromulina tobinii</name>
    <dbReference type="NCBI Taxonomy" id="1460289"/>
    <lineage>
        <taxon>Eukaryota</taxon>
        <taxon>Haptista</taxon>
        <taxon>Haptophyta</taxon>
        <taxon>Prymnesiophyceae</taxon>
        <taxon>Prymnesiales</taxon>
        <taxon>Chrysochromulinaceae</taxon>
        <taxon>Chrysochromulina</taxon>
    </lineage>
</organism>
<dbReference type="AlphaFoldDB" id="A0A0M0K371"/>
<evidence type="ECO:0000313" key="3">
    <source>
        <dbReference type="Proteomes" id="UP000037460"/>
    </source>
</evidence>
<protein>
    <submittedName>
        <fullName evidence="2">Uncharacterized protein</fullName>
    </submittedName>
</protein>
<reference evidence="3" key="1">
    <citation type="journal article" date="2015" name="PLoS Genet.">
        <title>Genome Sequence and Transcriptome Analyses of Chrysochromulina tobin: Metabolic Tools for Enhanced Algal Fitness in the Prominent Order Prymnesiales (Haptophyceae).</title>
        <authorList>
            <person name="Hovde B.T."/>
            <person name="Deodato C.R."/>
            <person name="Hunsperger H.M."/>
            <person name="Ryken S.A."/>
            <person name="Yost W."/>
            <person name="Jha R.K."/>
            <person name="Patterson J."/>
            <person name="Monnat R.J. Jr."/>
            <person name="Barlow S.B."/>
            <person name="Starkenburg S.R."/>
            <person name="Cattolico R.A."/>
        </authorList>
    </citation>
    <scope>NUCLEOTIDE SEQUENCE</scope>
    <source>
        <strain evidence="3">CCMP291</strain>
    </source>
</reference>
<evidence type="ECO:0000256" key="1">
    <source>
        <dbReference type="SAM" id="SignalP"/>
    </source>
</evidence>